<dbReference type="OrthoDB" id="2448942at2759"/>
<dbReference type="Proteomes" id="UP000703661">
    <property type="component" value="Unassembled WGS sequence"/>
</dbReference>
<feature type="region of interest" description="Disordered" evidence="1">
    <location>
        <begin position="111"/>
        <end position="142"/>
    </location>
</feature>
<dbReference type="AlphaFoldDB" id="A0A9P6N7E4"/>
<dbReference type="EMBL" id="JAAAID010000002">
    <property type="protein sequence ID" value="KAG0024838.1"/>
    <property type="molecule type" value="Genomic_DNA"/>
</dbReference>
<feature type="compositionally biased region" description="Polar residues" evidence="1">
    <location>
        <begin position="317"/>
        <end position="328"/>
    </location>
</feature>
<reference evidence="2" key="1">
    <citation type="journal article" date="2020" name="Fungal Divers.">
        <title>Resolving the Mortierellaceae phylogeny through synthesis of multi-gene phylogenetics and phylogenomics.</title>
        <authorList>
            <person name="Vandepol N."/>
            <person name="Liber J."/>
            <person name="Desiro A."/>
            <person name="Na H."/>
            <person name="Kennedy M."/>
            <person name="Barry K."/>
            <person name="Grigoriev I.V."/>
            <person name="Miller A.N."/>
            <person name="O'Donnell K."/>
            <person name="Stajich J.E."/>
            <person name="Bonito G."/>
        </authorList>
    </citation>
    <scope>NUCLEOTIDE SEQUENCE</scope>
    <source>
        <strain evidence="2">NRRL 2769</strain>
    </source>
</reference>
<sequence>MDIENPYYQGSHSIHRPTSFPGTTIVASQPMQIDSPSTKRFSESQADFYSVASADSWVPTSPTATFSTTSSTVVASPTNQTYGSLSAHNFPPTQESLPAYNSTPMLIPQQLSKQDKHADKNGLGAHHSSISPGQRDSDNHPRCYQQQREFSPDLPLIGTSPEAKEWLKQKPTRSTTRLIHQYNFQNYQHYQPSRNPTITGYNARTISNNLNAPVLSINPKHGMVSTPNGHSDPSTQTPFKQKPGCITIAATTIASNDASTAQPWTCQDSPVPTRFTQKHFDGHFYHHGRDLSPSPPLSHNLSQEILGKEPHLVMSRSKISSHSTTTVPDGSPGSVD</sequence>
<accession>A0A9P6N7E4</accession>
<evidence type="ECO:0000256" key="1">
    <source>
        <dbReference type="SAM" id="MobiDB-lite"/>
    </source>
</evidence>
<feature type="region of interest" description="Disordered" evidence="1">
    <location>
        <begin position="1"/>
        <end position="20"/>
    </location>
</feature>
<name>A0A9P6N7E4_9FUNG</name>
<proteinExistence type="predicted"/>
<protein>
    <submittedName>
        <fullName evidence="2">Uncharacterized protein</fullName>
    </submittedName>
</protein>
<keyword evidence="3" id="KW-1185">Reference proteome</keyword>
<organism evidence="2 3">
    <name type="scientific">Entomortierella chlamydospora</name>
    <dbReference type="NCBI Taxonomy" id="101097"/>
    <lineage>
        <taxon>Eukaryota</taxon>
        <taxon>Fungi</taxon>
        <taxon>Fungi incertae sedis</taxon>
        <taxon>Mucoromycota</taxon>
        <taxon>Mortierellomycotina</taxon>
        <taxon>Mortierellomycetes</taxon>
        <taxon>Mortierellales</taxon>
        <taxon>Mortierellaceae</taxon>
        <taxon>Entomortierella</taxon>
    </lineage>
</organism>
<evidence type="ECO:0000313" key="2">
    <source>
        <dbReference type="EMBL" id="KAG0024838.1"/>
    </source>
</evidence>
<gene>
    <name evidence="2" type="ORF">BGZ80_003697</name>
</gene>
<feature type="region of interest" description="Disordered" evidence="1">
    <location>
        <begin position="315"/>
        <end position="336"/>
    </location>
</feature>
<comment type="caution">
    <text evidence="2">The sequence shown here is derived from an EMBL/GenBank/DDBJ whole genome shotgun (WGS) entry which is preliminary data.</text>
</comment>
<evidence type="ECO:0000313" key="3">
    <source>
        <dbReference type="Proteomes" id="UP000703661"/>
    </source>
</evidence>